<dbReference type="InterPro" id="IPR050695">
    <property type="entry name" value="N-acetylmuramoyl_amidase_3"/>
</dbReference>
<dbReference type="Proteomes" id="UP000514716">
    <property type="component" value="Chromosome"/>
</dbReference>
<dbReference type="SMART" id="SM00646">
    <property type="entry name" value="Ami_3"/>
    <property type="match status" value="1"/>
</dbReference>
<accession>A0A7D7SIR8</accession>
<evidence type="ECO:0000256" key="1">
    <source>
        <dbReference type="ARBA" id="ARBA00022801"/>
    </source>
</evidence>
<dbReference type="SUPFAM" id="SSF53187">
    <property type="entry name" value="Zn-dependent exopeptidases"/>
    <property type="match status" value="1"/>
</dbReference>
<dbReference type="GO" id="GO:0008745">
    <property type="term" value="F:N-acetylmuramoyl-L-alanine amidase activity"/>
    <property type="evidence" value="ECO:0007669"/>
    <property type="project" value="InterPro"/>
</dbReference>
<dbReference type="AlphaFoldDB" id="A0A7D7SIR8"/>
<dbReference type="GO" id="GO:0009253">
    <property type="term" value="P:peptidoglycan catabolic process"/>
    <property type="evidence" value="ECO:0007669"/>
    <property type="project" value="InterPro"/>
</dbReference>
<gene>
    <name evidence="3" type="ORF">H1Q58_05485</name>
</gene>
<keyword evidence="4" id="KW-1185">Reference proteome</keyword>
<protein>
    <submittedName>
        <fullName evidence="3">N-acetylmuramoyl-L-alanine amidase</fullName>
    </submittedName>
</protein>
<evidence type="ECO:0000259" key="2">
    <source>
        <dbReference type="SMART" id="SM00646"/>
    </source>
</evidence>
<dbReference type="InterPro" id="IPR002508">
    <property type="entry name" value="MurNAc-LAA_cat"/>
</dbReference>
<evidence type="ECO:0000313" key="3">
    <source>
        <dbReference type="EMBL" id="QMT18445.1"/>
    </source>
</evidence>
<name>A0A7D7SIR8_PLAMR</name>
<feature type="domain" description="MurNAc-LAA" evidence="2">
    <location>
        <begin position="63"/>
        <end position="176"/>
    </location>
</feature>
<organism evidence="3 4">
    <name type="scientific">Planococcus maritimus</name>
    <dbReference type="NCBI Taxonomy" id="192421"/>
    <lineage>
        <taxon>Bacteria</taxon>
        <taxon>Bacillati</taxon>
        <taxon>Bacillota</taxon>
        <taxon>Bacilli</taxon>
        <taxon>Bacillales</taxon>
        <taxon>Caryophanaceae</taxon>
        <taxon>Planococcus</taxon>
    </lineage>
</organism>
<dbReference type="Pfam" id="PF01520">
    <property type="entry name" value="Amidase_3"/>
    <property type="match status" value="1"/>
</dbReference>
<dbReference type="GO" id="GO:0030288">
    <property type="term" value="C:outer membrane-bounded periplasmic space"/>
    <property type="evidence" value="ECO:0007669"/>
    <property type="project" value="TreeGrafter"/>
</dbReference>
<reference evidence="3 4" key="1">
    <citation type="submission" date="2020-07" db="EMBL/GenBank/DDBJ databases">
        <title>Screening of a cold-adapted Planococcus bacterium producing protease in traditional shrimp paste and protease identification by genome sequencing.</title>
        <authorList>
            <person name="Gao R."/>
            <person name="Leng W."/>
            <person name="Chu Q."/>
            <person name="Wu X."/>
            <person name="Liu H."/>
            <person name="Li X."/>
        </authorList>
    </citation>
    <scope>NUCLEOTIDE SEQUENCE [LARGE SCALE GENOMIC DNA]</scope>
    <source>
        <strain evidence="3 4">XJ11</strain>
    </source>
</reference>
<dbReference type="PANTHER" id="PTHR30404:SF0">
    <property type="entry name" value="N-ACETYLMURAMOYL-L-ALANINE AMIDASE AMIC"/>
    <property type="match status" value="1"/>
</dbReference>
<dbReference type="KEGG" id="pdec:H1Q58_05485"/>
<dbReference type="Gene3D" id="3.40.630.40">
    <property type="entry name" value="Zn-dependent exopeptidases"/>
    <property type="match status" value="1"/>
</dbReference>
<keyword evidence="1" id="KW-0378">Hydrolase</keyword>
<proteinExistence type="predicted"/>
<dbReference type="PANTHER" id="PTHR30404">
    <property type="entry name" value="N-ACETYLMURAMOYL-L-ALANINE AMIDASE"/>
    <property type="match status" value="1"/>
</dbReference>
<dbReference type="CDD" id="cd02696">
    <property type="entry name" value="MurNAc-LAA"/>
    <property type="match status" value="1"/>
</dbReference>
<evidence type="ECO:0000313" key="4">
    <source>
        <dbReference type="Proteomes" id="UP000514716"/>
    </source>
</evidence>
<dbReference type="RefSeq" id="WP_182093026.1">
    <property type="nucleotide sequence ID" value="NZ_CP059540.1"/>
</dbReference>
<sequence length="182" mass="20175">MKIIVDAGHGPGTIGKRTPDGRMREFHFNSAVAEEVKKRLTAEGYTVLFSHQLDRDVPLKERTRFANSSGAELLVSIHANASGSSYSPAQGIESFIYPAAPLRTQKFGQLLQDSLIASTQRKDRGLKTADFAMLRDTVMPAVLVECGFMTHRHEAALLQSADYRMRCARAISFAITCMELER</sequence>
<dbReference type="EMBL" id="CP059540">
    <property type="protein sequence ID" value="QMT18445.1"/>
    <property type="molecule type" value="Genomic_DNA"/>
</dbReference>